<dbReference type="PANTHER" id="PTHR43163:SF6">
    <property type="entry name" value="DIPEPTIDE TRANSPORT SYSTEM PERMEASE PROTEIN DPPB-RELATED"/>
    <property type="match status" value="1"/>
</dbReference>
<feature type="transmembrane region" description="Helical" evidence="7">
    <location>
        <begin position="276"/>
        <end position="302"/>
    </location>
</feature>
<accession>A0AA47ADY8</accession>
<sequence length="322" mass="34242">MTRYVLSRIGQSLLVLLLAYTVVFWGVSILPSDPATIFVAKGEGYFNPEVVEQVKQFYGYDKPLLAQYFGQLVQLASGNFGFSLSSGQAVTDRIADVVGETLKLAGTATVFAIVISVGIVLLATTSRFERLRKAVRNIPPLFSSVPTFWLGLVILQIFSVQLGLFSLFPDGSVASFVIPALVLAVPISAPIAQVLLKNAEATMRLPHVATARAKGGTPGWVIRKHVLKNAAGPALTVTATTVGALLGGSVVTETVFSRAGLGSVLMDAVATQDISLIQGLVLLTTVAIVAINLAVDLIYPILDPRVTRTQSKGFSTRLGRFQ</sequence>
<dbReference type="InterPro" id="IPR035906">
    <property type="entry name" value="MetI-like_sf"/>
</dbReference>
<feature type="transmembrane region" description="Helical" evidence="7">
    <location>
        <begin position="12"/>
        <end position="30"/>
    </location>
</feature>
<evidence type="ECO:0000256" key="3">
    <source>
        <dbReference type="ARBA" id="ARBA00022475"/>
    </source>
</evidence>
<comment type="similarity">
    <text evidence="7">Belongs to the binding-protein-dependent transport system permease family.</text>
</comment>
<evidence type="ECO:0000256" key="6">
    <source>
        <dbReference type="ARBA" id="ARBA00023136"/>
    </source>
</evidence>
<dbReference type="RefSeq" id="WP_197250764.1">
    <property type="nucleotide sequence ID" value="NZ_CP083974.1"/>
</dbReference>
<feature type="transmembrane region" description="Helical" evidence="7">
    <location>
        <begin position="104"/>
        <end position="124"/>
    </location>
</feature>
<keyword evidence="5 7" id="KW-1133">Transmembrane helix</keyword>
<evidence type="ECO:0000256" key="7">
    <source>
        <dbReference type="RuleBase" id="RU363032"/>
    </source>
</evidence>
<evidence type="ECO:0000256" key="4">
    <source>
        <dbReference type="ARBA" id="ARBA00022692"/>
    </source>
</evidence>
<dbReference type="Gene3D" id="1.10.3720.10">
    <property type="entry name" value="MetI-like"/>
    <property type="match status" value="1"/>
</dbReference>
<protein>
    <submittedName>
        <fullName evidence="9">ABC transporter permease</fullName>
    </submittedName>
</protein>
<dbReference type="InterPro" id="IPR045621">
    <property type="entry name" value="BPD_transp_1_N"/>
</dbReference>
<keyword evidence="2 7" id="KW-0813">Transport</keyword>
<evidence type="ECO:0000259" key="8">
    <source>
        <dbReference type="PROSITE" id="PS50928"/>
    </source>
</evidence>
<dbReference type="PROSITE" id="PS50928">
    <property type="entry name" value="ABC_TM1"/>
    <property type="match status" value="1"/>
</dbReference>
<dbReference type="EMBL" id="CP083974">
    <property type="protein sequence ID" value="UZF46688.1"/>
    <property type="molecule type" value="Genomic_DNA"/>
</dbReference>
<evidence type="ECO:0000313" key="9">
    <source>
        <dbReference type="EMBL" id="UZF46688.1"/>
    </source>
</evidence>
<evidence type="ECO:0000256" key="2">
    <source>
        <dbReference type="ARBA" id="ARBA00022448"/>
    </source>
</evidence>
<evidence type="ECO:0000313" key="10">
    <source>
        <dbReference type="Proteomes" id="UP001162740"/>
    </source>
</evidence>
<evidence type="ECO:0000256" key="1">
    <source>
        <dbReference type="ARBA" id="ARBA00004651"/>
    </source>
</evidence>
<dbReference type="Pfam" id="PF19300">
    <property type="entry name" value="BPD_transp_1_N"/>
    <property type="match status" value="1"/>
</dbReference>
<dbReference type="InterPro" id="IPR000515">
    <property type="entry name" value="MetI-like"/>
</dbReference>
<keyword evidence="3" id="KW-1003">Cell membrane</keyword>
<proteinExistence type="inferred from homology"/>
<organism evidence="9 10">
    <name type="scientific">Rhodococcus rhodochrous</name>
    <dbReference type="NCBI Taxonomy" id="1829"/>
    <lineage>
        <taxon>Bacteria</taxon>
        <taxon>Bacillati</taxon>
        <taxon>Actinomycetota</taxon>
        <taxon>Actinomycetes</taxon>
        <taxon>Mycobacteriales</taxon>
        <taxon>Nocardiaceae</taxon>
        <taxon>Rhodococcus</taxon>
    </lineage>
</organism>
<gene>
    <name evidence="9" type="ORF">KUM34_008485</name>
</gene>
<feature type="domain" description="ABC transmembrane type-1" evidence="8">
    <location>
        <begin position="98"/>
        <end position="299"/>
    </location>
</feature>
<name>A0AA47ADY8_RHORH</name>
<dbReference type="SUPFAM" id="SSF161098">
    <property type="entry name" value="MetI-like"/>
    <property type="match status" value="1"/>
</dbReference>
<feature type="transmembrane region" description="Helical" evidence="7">
    <location>
        <begin position="145"/>
        <end position="168"/>
    </location>
</feature>
<reference evidence="9 10" key="1">
    <citation type="journal article" date="2021" name="Front. Microbiol.">
        <title>Bacterial Transformation of Aromatic Monomers in Softwood Black Liquor.</title>
        <authorList>
            <person name="Navas L.E."/>
            <person name="Dexter G."/>
            <person name="Liu J."/>
            <person name="Levy-Booth D."/>
            <person name="Cho M."/>
            <person name="Jang S.K."/>
            <person name="Mansfield S.D."/>
            <person name="Renneckar S."/>
            <person name="Mohn W.W."/>
            <person name="Eltis L.D."/>
        </authorList>
    </citation>
    <scope>NUCLEOTIDE SEQUENCE [LARGE SCALE GENOMIC DNA]</scope>
    <source>
        <strain evidence="9 10">GD02</strain>
    </source>
</reference>
<dbReference type="CDD" id="cd06261">
    <property type="entry name" value="TM_PBP2"/>
    <property type="match status" value="1"/>
</dbReference>
<comment type="subcellular location">
    <subcellularLocation>
        <location evidence="1 7">Cell membrane</location>
        <topology evidence="1 7">Multi-pass membrane protein</topology>
    </subcellularLocation>
</comment>
<evidence type="ECO:0000256" key="5">
    <source>
        <dbReference type="ARBA" id="ARBA00022989"/>
    </source>
</evidence>
<dbReference type="PANTHER" id="PTHR43163">
    <property type="entry name" value="DIPEPTIDE TRANSPORT SYSTEM PERMEASE PROTEIN DPPB-RELATED"/>
    <property type="match status" value="1"/>
</dbReference>
<dbReference type="GO" id="GO:0055085">
    <property type="term" value="P:transmembrane transport"/>
    <property type="evidence" value="ECO:0007669"/>
    <property type="project" value="InterPro"/>
</dbReference>
<feature type="transmembrane region" description="Helical" evidence="7">
    <location>
        <begin position="233"/>
        <end position="256"/>
    </location>
</feature>
<dbReference type="Pfam" id="PF00528">
    <property type="entry name" value="BPD_transp_1"/>
    <property type="match status" value="1"/>
</dbReference>
<dbReference type="Proteomes" id="UP001162740">
    <property type="component" value="Chromosome"/>
</dbReference>
<keyword evidence="4 7" id="KW-0812">Transmembrane</keyword>
<dbReference type="GO" id="GO:0005886">
    <property type="term" value="C:plasma membrane"/>
    <property type="evidence" value="ECO:0007669"/>
    <property type="project" value="UniProtKB-SubCell"/>
</dbReference>
<dbReference type="AlphaFoldDB" id="A0AA47ADY8"/>
<feature type="transmembrane region" description="Helical" evidence="7">
    <location>
        <begin position="174"/>
        <end position="196"/>
    </location>
</feature>
<keyword evidence="6 7" id="KW-0472">Membrane</keyword>